<evidence type="ECO:0000259" key="2">
    <source>
        <dbReference type="Pfam" id="PF14392"/>
    </source>
</evidence>
<dbReference type="PANTHER" id="PTHR31286:SF153">
    <property type="entry name" value="DUF4283 DOMAIN PROTEIN"/>
    <property type="match status" value="1"/>
</dbReference>
<dbReference type="PANTHER" id="PTHR31286">
    <property type="entry name" value="GLYCINE-RICH CELL WALL STRUCTURAL PROTEIN 1.8-LIKE"/>
    <property type="match status" value="1"/>
</dbReference>
<organism evidence="3 4">
    <name type="scientific">Gossypium davidsonii</name>
    <name type="common">Davidson's cotton</name>
    <name type="synonym">Gossypium klotzschianum subsp. davidsonii</name>
    <dbReference type="NCBI Taxonomy" id="34287"/>
    <lineage>
        <taxon>Eukaryota</taxon>
        <taxon>Viridiplantae</taxon>
        <taxon>Streptophyta</taxon>
        <taxon>Embryophyta</taxon>
        <taxon>Tracheophyta</taxon>
        <taxon>Spermatophyta</taxon>
        <taxon>Magnoliopsida</taxon>
        <taxon>eudicotyledons</taxon>
        <taxon>Gunneridae</taxon>
        <taxon>Pentapetalae</taxon>
        <taxon>rosids</taxon>
        <taxon>malvids</taxon>
        <taxon>Malvales</taxon>
        <taxon>Malvaceae</taxon>
        <taxon>Malvoideae</taxon>
        <taxon>Gossypium</taxon>
    </lineage>
</organism>
<comment type="caution">
    <text evidence="3">The sequence shown here is derived from an EMBL/GenBank/DDBJ whole genome shotgun (WGS) entry which is preliminary data.</text>
</comment>
<dbReference type="Pfam" id="PF14392">
    <property type="entry name" value="zf-CCHC_4"/>
    <property type="match status" value="1"/>
</dbReference>
<dbReference type="InterPro" id="IPR025836">
    <property type="entry name" value="Zn_knuckle_CX2CX4HX4C"/>
</dbReference>
<evidence type="ECO:0000259" key="1">
    <source>
        <dbReference type="Pfam" id="PF14111"/>
    </source>
</evidence>
<sequence length="249" mass="29264">MEAKFAGLTHNEEEEAILQIQPLPIPEKEERGFCLVGCFLTASVIHFSAMKSTMANLWHSIRDVQILDLGERRFLFQFFHIMDMERVLKGSPWTFNNHLLLLHTLQWGEDPLRVYLILTPFLVQIHDVPTVFFEALAKQLGDFIGTFLEHDEANMRKGYQNFLRVRIQLDVRYPLKRKKSVMFYENLSYVKFKYERLTLFCFYCGRLGHSDSFCEAKMALGVEITEMGWDISLRAQSRRARAQSSVWLR</sequence>
<accession>A0A7J8TD92</accession>
<feature type="domain" description="Zinc knuckle CX2CX4HX4C" evidence="2">
    <location>
        <begin position="169"/>
        <end position="215"/>
    </location>
</feature>
<evidence type="ECO:0008006" key="5">
    <source>
        <dbReference type="Google" id="ProtNLM"/>
    </source>
</evidence>
<dbReference type="EMBL" id="JABFAC010244514">
    <property type="protein sequence ID" value="MBA0636123.1"/>
    <property type="molecule type" value="Genomic_DNA"/>
</dbReference>
<protein>
    <recommendedName>
        <fullName evidence="5">CCHC-type domain-containing protein</fullName>
    </recommendedName>
</protein>
<dbReference type="Pfam" id="PF14111">
    <property type="entry name" value="DUF4283"/>
    <property type="match status" value="1"/>
</dbReference>
<dbReference type="AlphaFoldDB" id="A0A7J8TD92"/>
<evidence type="ECO:0000313" key="4">
    <source>
        <dbReference type="Proteomes" id="UP000593561"/>
    </source>
</evidence>
<reference evidence="3 4" key="1">
    <citation type="journal article" date="2019" name="Genome Biol. Evol.">
        <title>Insights into the evolution of the New World diploid cottons (Gossypium, subgenus Houzingenia) based on genome sequencing.</title>
        <authorList>
            <person name="Grover C.E."/>
            <person name="Arick M.A. 2nd"/>
            <person name="Thrash A."/>
            <person name="Conover J.L."/>
            <person name="Sanders W.S."/>
            <person name="Peterson D.G."/>
            <person name="Frelichowski J.E."/>
            <person name="Scheffler J.A."/>
            <person name="Scheffler B.E."/>
            <person name="Wendel J.F."/>
        </authorList>
    </citation>
    <scope>NUCLEOTIDE SEQUENCE [LARGE SCALE GENOMIC DNA]</scope>
    <source>
        <strain evidence="3">27</strain>
        <tissue evidence="3">Leaf</tissue>
    </source>
</reference>
<feature type="domain" description="DUF4283" evidence="1">
    <location>
        <begin position="28"/>
        <end position="109"/>
    </location>
</feature>
<proteinExistence type="predicted"/>
<name>A0A7J8TD92_GOSDV</name>
<dbReference type="InterPro" id="IPR025558">
    <property type="entry name" value="DUF4283"/>
</dbReference>
<gene>
    <name evidence="3" type="ORF">Godav_029878</name>
</gene>
<evidence type="ECO:0000313" key="3">
    <source>
        <dbReference type="EMBL" id="MBA0636123.1"/>
    </source>
</evidence>
<keyword evidence="4" id="KW-1185">Reference proteome</keyword>
<dbReference type="Proteomes" id="UP000593561">
    <property type="component" value="Unassembled WGS sequence"/>
</dbReference>
<dbReference type="InterPro" id="IPR040256">
    <property type="entry name" value="At4g02000-like"/>
</dbReference>